<evidence type="ECO:0000313" key="3">
    <source>
        <dbReference type="Proteomes" id="UP000759131"/>
    </source>
</evidence>
<name>A0A7R9QJ27_9ACAR</name>
<feature type="non-terminal residue" evidence="2">
    <location>
        <position position="1"/>
    </location>
</feature>
<feature type="domain" description="TGF-beta propeptide" evidence="1">
    <location>
        <begin position="82"/>
        <end position="193"/>
    </location>
</feature>
<gene>
    <name evidence="2" type="ORF">OSB1V03_LOCUS21543</name>
</gene>
<dbReference type="EMBL" id="OC895169">
    <property type="protein sequence ID" value="CAD7647641.1"/>
    <property type="molecule type" value="Genomic_DNA"/>
</dbReference>
<organism evidence="2">
    <name type="scientific">Medioppia subpectinata</name>
    <dbReference type="NCBI Taxonomy" id="1979941"/>
    <lineage>
        <taxon>Eukaryota</taxon>
        <taxon>Metazoa</taxon>
        <taxon>Ecdysozoa</taxon>
        <taxon>Arthropoda</taxon>
        <taxon>Chelicerata</taxon>
        <taxon>Arachnida</taxon>
        <taxon>Acari</taxon>
        <taxon>Acariformes</taxon>
        <taxon>Sarcoptiformes</taxon>
        <taxon>Oribatida</taxon>
        <taxon>Brachypylina</taxon>
        <taxon>Oppioidea</taxon>
        <taxon>Oppiidae</taxon>
        <taxon>Medioppia</taxon>
    </lineage>
</organism>
<protein>
    <recommendedName>
        <fullName evidence="1">TGF-beta propeptide domain-containing protein</fullName>
    </recommendedName>
</protein>
<evidence type="ECO:0000259" key="1">
    <source>
        <dbReference type="Pfam" id="PF00688"/>
    </source>
</evidence>
<evidence type="ECO:0000313" key="2">
    <source>
        <dbReference type="EMBL" id="CAD7647641.1"/>
    </source>
</evidence>
<accession>A0A7R9QJ27</accession>
<dbReference type="AlphaFoldDB" id="A0A7R9QJ27"/>
<dbReference type="EMBL" id="CAJPIZ010040594">
    <property type="protein sequence ID" value="CAG2121597.1"/>
    <property type="molecule type" value="Genomic_DNA"/>
</dbReference>
<proteinExistence type="predicted"/>
<dbReference type="InterPro" id="IPR001111">
    <property type="entry name" value="TGF-b_propeptide"/>
</dbReference>
<dbReference type="Gene3D" id="2.60.120.970">
    <property type="match status" value="1"/>
</dbReference>
<dbReference type="Pfam" id="PF00688">
    <property type="entry name" value="TGFb_propeptide"/>
    <property type="match status" value="1"/>
</dbReference>
<keyword evidence="3" id="KW-1185">Reference proteome</keyword>
<reference evidence="2" key="1">
    <citation type="submission" date="2020-11" db="EMBL/GenBank/DDBJ databases">
        <authorList>
            <person name="Tran Van P."/>
        </authorList>
    </citation>
    <scope>NUCLEOTIDE SEQUENCE</scope>
</reference>
<feature type="non-terminal residue" evidence="2">
    <location>
        <position position="193"/>
    </location>
</feature>
<dbReference type="Proteomes" id="UP000759131">
    <property type="component" value="Unassembled WGS sequence"/>
</dbReference>
<sequence length="193" mass="22314">ISGRNPNATNAGSLSEEEKDLMNRVVRVSVPTTRTRLETVTGVNEISSSEIFAQRLQSFYPSCSVPNHTDPIRWNQMADNEMKLYYDITFPRSVDSRNVVTAVSAKLRLFKFNDPPNERITANNNMGNTVSDRVYQMSSQEGLTVSLYQYMRPLRPNRREKKRLLDSRTVAWNKRGYIEFNIINAINYWQNNP</sequence>
<dbReference type="OrthoDB" id="6287506at2759"/>